<dbReference type="InterPro" id="IPR005861">
    <property type="entry name" value="HisP_aminotrans"/>
</dbReference>
<keyword evidence="6" id="KW-0368">Histidine biosynthesis</keyword>
<keyword evidence="3" id="KW-0028">Amino-acid biosynthesis</keyword>
<dbReference type="PANTHER" id="PTHR42885:SF2">
    <property type="entry name" value="HISTIDINOL-PHOSPHATE AMINOTRANSFERASE"/>
    <property type="match status" value="1"/>
</dbReference>
<proteinExistence type="inferred from homology"/>
<keyword evidence="4" id="KW-0808">Transferase</keyword>
<gene>
    <name evidence="9" type="ORF">METZ01_LOCUS71706</name>
</gene>
<keyword evidence="5" id="KW-0663">Pyridoxal phosphate</keyword>
<dbReference type="GO" id="GO:0030170">
    <property type="term" value="F:pyridoxal phosphate binding"/>
    <property type="evidence" value="ECO:0007669"/>
    <property type="project" value="InterPro"/>
</dbReference>
<evidence type="ECO:0000256" key="1">
    <source>
        <dbReference type="ARBA" id="ARBA00001933"/>
    </source>
</evidence>
<evidence type="ECO:0000256" key="2">
    <source>
        <dbReference type="ARBA" id="ARBA00022576"/>
    </source>
</evidence>
<dbReference type="HAMAP" id="MF_01023">
    <property type="entry name" value="HisC_aminotrans_2"/>
    <property type="match status" value="1"/>
</dbReference>
<evidence type="ECO:0000256" key="7">
    <source>
        <dbReference type="ARBA" id="ARBA00029440"/>
    </source>
</evidence>
<comment type="cofactor">
    <cofactor evidence="1">
        <name>pyridoxal 5'-phosphate</name>
        <dbReference type="ChEBI" id="CHEBI:597326"/>
    </cofactor>
</comment>
<feature type="domain" description="Aminotransferase class I/classII large" evidence="8">
    <location>
        <begin position="25"/>
        <end position="342"/>
    </location>
</feature>
<evidence type="ECO:0000313" key="9">
    <source>
        <dbReference type="EMBL" id="SVA18852.1"/>
    </source>
</evidence>
<dbReference type="InterPro" id="IPR015421">
    <property type="entry name" value="PyrdxlP-dep_Trfase_major"/>
</dbReference>
<dbReference type="PANTHER" id="PTHR42885">
    <property type="entry name" value="HISTIDINOL-PHOSPHATE AMINOTRANSFERASE-RELATED"/>
    <property type="match status" value="1"/>
</dbReference>
<name>A0A381TS22_9ZZZZ</name>
<evidence type="ECO:0000259" key="8">
    <source>
        <dbReference type="Pfam" id="PF00155"/>
    </source>
</evidence>
<dbReference type="CDD" id="cd00609">
    <property type="entry name" value="AAT_like"/>
    <property type="match status" value="1"/>
</dbReference>
<keyword evidence="2" id="KW-0032">Aminotransferase</keyword>
<protein>
    <recommendedName>
        <fullName evidence="8">Aminotransferase class I/classII large domain-containing protein</fullName>
    </recommendedName>
</protein>
<dbReference type="Gene3D" id="3.90.1150.10">
    <property type="entry name" value="Aspartate Aminotransferase, domain 1"/>
    <property type="match status" value="1"/>
</dbReference>
<evidence type="ECO:0000256" key="5">
    <source>
        <dbReference type="ARBA" id="ARBA00022898"/>
    </source>
</evidence>
<dbReference type="NCBIfam" id="TIGR01141">
    <property type="entry name" value="hisC"/>
    <property type="match status" value="1"/>
</dbReference>
<dbReference type="Pfam" id="PF00155">
    <property type="entry name" value="Aminotran_1_2"/>
    <property type="match status" value="1"/>
</dbReference>
<dbReference type="AlphaFoldDB" id="A0A381TS22"/>
<dbReference type="GO" id="GO:0004400">
    <property type="term" value="F:histidinol-phosphate transaminase activity"/>
    <property type="evidence" value="ECO:0007669"/>
    <property type="project" value="InterPro"/>
</dbReference>
<dbReference type="InterPro" id="IPR015424">
    <property type="entry name" value="PyrdxlP-dep_Trfase"/>
</dbReference>
<evidence type="ECO:0000256" key="6">
    <source>
        <dbReference type="ARBA" id="ARBA00023102"/>
    </source>
</evidence>
<evidence type="ECO:0000256" key="4">
    <source>
        <dbReference type="ARBA" id="ARBA00022679"/>
    </source>
</evidence>
<dbReference type="EMBL" id="UINC01005068">
    <property type="protein sequence ID" value="SVA18852.1"/>
    <property type="molecule type" value="Genomic_DNA"/>
</dbReference>
<reference evidence="9" key="1">
    <citation type="submission" date="2018-05" db="EMBL/GenBank/DDBJ databases">
        <authorList>
            <person name="Lanie J.A."/>
            <person name="Ng W.-L."/>
            <person name="Kazmierczak K.M."/>
            <person name="Andrzejewski T.M."/>
            <person name="Davidsen T.M."/>
            <person name="Wayne K.J."/>
            <person name="Tettelin H."/>
            <person name="Glass J.I."/>
            <person name="Rusch D."/>
            <person name="Podicherti R."/>
            <person name="Tsui H.-C.T."/>
            <person name="Winkler M.E."/>
        </authorList>
    </citation>
    <scope>NUCLEOTIDE SEQUENCE</scope>
</reference>
<sequence length="353" mass="40218">MKFIDTWLRKEIHDIQAYHVPSSINMIKLDAMESPFLAPRELMPAYIECLSEAALNRYPDANAKEVQQTLRSLMDIPDELDILLGNGSDELIQLMSLACETGDTVLGVEPSFVMYEMIAKFTRLNYHGVLLDENYQINLNTTIDEINRIKPKIIFIAYPNNPTGNSFNREAIRTIIKESDGLVVIDEAYYAYCKDSFLDEVVNYPNLALLRTVSKIGFAGLRLGLLIANKDTVRELDKLRLPYNINTLTQASANFLLKEKSHILENARVIINERERLFKELMKISSIAVYPSEANFLLIKVDDAAALFASLKESRILVKSFAKHPQLINCIRVTVGKPEENIQFFDHLKSYYG</sequence>
<accession>A0A381TS22</accession>
<dbReference type="Gene3D" id="3.40.640.10">
    <property type="entry name" value="Type I PLP-dependent aspartate aminotransferase-like (Major domain)"/>
    <property type="match status" value="1"/>
</dbReference>
<evidence type="ECO:0000256" key="3">
    <source>
        <dbReference type="ARBA" id="ARBA00022605"/>
    </source>
</evidence>
<dbReference type="GO" id="GO:0000105">
    <property type="term" value="P:L-histidine biosynthetic process"/>
    <property type="evidence" value="ECO:0007669"/>
    <property type="project" value="UniProtKB-KW"/>
</dbReference>
<organism evidence="9">
    <name type="scientific">marine metagenome</name>
    <dbReference type="NCBI Taxonomy" id="408172"/>
    <lineage>
        <taxon>unclassified sequences</taxon>
        <taxon>metagenomes</taxon>
        <taxon>ecological metagenomes</taxon>
    </lineage>
</organism>
<dbReference type="InterPro" id="IPR004839">
    <property type="entry name" value="Aminotransferase_I/II_large"/>
</dbReference>
<dbReference type="InterPro" id="IPR015422">
    <property type="entry name" value="PyrdxlP-dep_Trfase_small"/>
</dbReference>
<comment type="pathway">
    <text evidence="7">Amino-acid biosynthesis.</text>
</comment>
<dbReference type="SUPFAM" id="SSF53383">
    <property type="entry name" value="PLP-dependent transferases"/>
    <property type="match status" value="1"/>
</dbReference>